<dbReference type="PROSITE" id="PS51257">
    <property type="entry name" value="PROKAR_LIPOPROTEIN"/>
    <property type="match status" value="1"/>
</dbReference>
<reference evidence="4" key="1">
    <citation type="submission" date="2016-04" db="EMBL/GenBank/DDBJ databases">
        <authorList>
            <person name="Chen L."/>
            <person name="Zhuang W."/>
            <person name="Wang G."/>
        </authorList>
    </citation>
    <scope>NUCLEOTIDE SEQUENCE [LARGE SCALE GENOMIC DNA]</scope>
    <source>
        <strain evidence="4">208</strain>
    </source>
</reference>
<proteinExistence type="predicted"/>
<organism evidence="3 4">
    <name type="scientific">Niastella populi</name>
    <dbReference type="NCBI Taxonomy" id="550983"/>
    <lineage>
        <taxon>Bacteria</taxon>
        <taxon>Pseudomonadati</taxon>
        <taxon>Bacteroidota</taxon>
        <taxon>Chitinophagia</taxon>
        <taxon>Chitinophagales</taxon>
        <taxon>Chitinophagaceae</taxon>
        <taxon>Niastella</taxon>
    </lineage>
</organism>
<dbReference type="Gene3D" id="3.10.450.50">
    <property type="match status" value="1"/>
</dbReference>
<evidence type="ECO:0000313" key="4">
    <source>
        <dbReference type="Proteomes" id="UP000192276"/>
    </source>
</evidence>
<feature type="domain" description="DUF4440" evidence="2">
    <location>
        <begin position="55"/>
        <end position="154"/>
    </location>
</feature>
<dbReference type="Proteomes" id="UP000192276">
    <property type="component" value="Unassembled WGS sequence"/>
</dbReference>
<keyword evidence="1" id="KW-0732">Signal</keyword>
<evidence type="ECO:0000313" key="3">
    <source>
        <dbReference type="EMBL" id="OQP58004.1"/>
    </source>
</evidence>
<dbReference type="RefSeq" id="WP_081166532.1">
    <property type="nucleotide sequence ID" value="NZ_LWBP01000189.1"/>
</dbReference>
<evidence type="ECO:0000259" key="2">
    <source>
        <dbReference type="Pfam" id="PF14534"/>
    </source>
</evidence>
<dbReference type="InterPro" id="IPR027843">
    <property type="entry name" value="DUF4440"/>
</dbReference>
<protein>
    <recommendedName>
        <fullName evidence="2">DUF4440 domain-containing protein</fullName>
    </recommendedName>
</protein>
<feature type="signal peptide" evidence="1">
    <location>
        <begin position="1"/>
        <end position="23"/>
    </location>
</feature>
<dbReference type="AlphaFoldDB" id="A0A1V9FI17"/>
<dbReference type="SUPFAM" id="SSF54427">
    <property type="entry name" value="NTF2-like"/>
    <property type="match status" value="1"/>
</dbReference>
<comment type="caution">
    <text evidence="3">The sequence shown here is derived from an EMBL/GenBank/DDBJ whole genome shotgun (WGS) entry which is preliminary data.</text>
</comment>
<sequence>MKKFCSLLLIAGAIAFITSCQDAATEKTGDNTIADSSEAFDIGKARSWIDNDNAKFMDEVKKGDSNALAAHYSPDAWLMFDNVEPVQGAGIASAWGGAIKSGMKELKLTTQDLTGNAELLVETGMFEVIGNGNKTLDKGKYIVVWKPENDGWKIYRDIGNSNLPARR</sequence>
<evidence type="ECO:0000256" key="1">
    <source>
        <dbReference type="SAM" id="SignalP"/>
    </source>
</evidence>
<dbReference type="EMBL" id="LWBP01000189">
    <property type="protein sequence ID" value="OQP58004.1"/>
    <property type="molecule type" value="Genomic_DNA"/>
</dbReference>
<dbReference type="OrthoDB" id="9814425at2"/>
<dbReference type="STRING" id="550983.A4R26_23165"/>
<gene>
    <name evidence="3" type="ORF">A4R26_23165</name>
</gene>
<feature type="chain" id="PRO_5012461240" description="DUF4440 domain-containing protein" evidence="1">
    <location>
        <begin position="24"/>
        <end position="167"/>
    </location>
</feature>
<keyword evidence="4" id="KW-1185">Reference proteome</keyword>
<dbReference type="Pfam" id="PF14534">
    <property type="entry name" value="DUF4440"/>
    <property type="match status" value="1"/>
</dbReference>
<name>A0A1V9FI17_9BACT</name>
<accession>A0A1V9FI17</accession>
<dbReference type="InterPro" id="IPR032710">
    <property type="entry name" value="NTF2-like_dom_sf"/>
</dbReference>